<keyword evidence="10 14" id="KW-0472">Membrane</keyword>
<evidence type="ECO:0000256" key="4">
    <source>
        <dbReference type="ARBA" id="ARBA00022692"/>
    </source>
</evidence>
<dbReference type="InterPro" id="IPR011009">
    <property type="entry name" value="Kinase-like_dom_sf"/>
</dbReference>
<dbReference type="PROSITE" id="PS00107">
    <property type="entry name" value="PROTEIN_KINASE_ATP"/>
    <property type="match status" value="1"/>
</dbReference>
<dbReference type="InterPro" id="IPR001245">
    <property type="entry name" value="Ser-Thr/Tyr_kinase_cat_dom"/>
</dbReference>
<comment type="caution">
    <text evidence="17">The sequence shown here is derived from an EMBL/GenBank/DDBJ whole genome shotgun (WGS) entry which is preliminary data.</text>
</comment>
<dbReference type="GO" id="GO:0051707">
    <property type="term" value="P:response to other organism"/>
    <property type="evidence" value="ECO:0007669"/>
    <property type="project" value="UniProtKB-ARBA"/>
</dbReference>
<dbReference type="FunFam" id="3.80.10.10:FF:000402">
    <property type="entry name" value="Putative LRR receptor-like serine/threonine-protein kinase IRK"/>
    <property type="match status" value="1"/>
</dbReference>
<dbReference type="GO" id="GO:0004672">
    <property type="term" value="F:protein kinase activity"/>
    <property type="evidence" value="ECO:0007669"/>
    <property type="project" value="InterPro"/>
</dbReference>
<keyword evidence="9 14" id="KW-1133">Transmembrane helix</keyword>
<sequence>MRIKTTPFHPPLLLLLFLFFLNTISTINSSTIALNDDVLGLMVFKADIHDPNNNLSTWTEEDDSPCTWVGVTCDPYSHRVTELHLPGFSLSGHISKGLLNLQSLHTLSLSNNNFTGLISSPILISLIKSLQSIDLSQNRFTGSIPDPVFTQCGSLTYINLSHNELTGQIPESISTCLTLQTVDFSSNQLSGRLPNKIWSLTSLRTVDFSNNFLDGVIPDEKIESLFDLRVFNISSNSFSGVLPDKIGECLLLRVFDVSDNYLVGLLPQSLQKLSLCNVVNLRGNYFTGNVPDWVRGFKSVETLDFSVNNFTGLVPNALGELEMLKSLNLSLNRFTGELPESLGKCGNLSVVDFSWNVFTGDVPGWVFGLRLKGVYLSGNRFTGNVEFGMAAAAAGFESLEMLDLSSNSLSGVIPLAIGNFSRLVVLNMSRNSLVGSVPSSLGGLKAANVIDLSDNSLNGSIPNEIGCAGLLEELRLDGNFLTGSIPDQIQNCSDLTVLSLSRNNITGMIPVDIAKLTELEYVDLSFNHLSGSLPKELTNLSNLVTFNVSHNELEGELPLGGFFNTIPLSSVSDNPSLCGSIVNESCPGAHPKPIVLNPNPSHSDHGSTSLNMSHKRIILSISAIIAIGAAVFIALGVIVVTILNLHVRNSINRSAAVALTFSGGDDFSHTRSPSSDYGKLVMFTGDAEFVSGTHALLNKECELGRGGFGVVYWTALRNGRSVAIKKLHVPSMSKCQEDFDREVKKLGTIRHANLVLLEGYYWTPSLQLLINEYVSSGSLYKHLHEGTEENTLSWRERFEIILGTAKGLAHLHQMKVIHYNMKSSNVLIDCSGEAKVGDFGLAALLPSLDRHVLSGKIQSALGYMAPEFACQSVKITEKCDIYGFGILVLEVVTGKKPVEYMEDDVVILCDMVRGALDNGRADECIDRKLKGDFPIEECISVIKLGLVCASQVPSNRPDMEEVIKILEMIQCPSEGQEEIE</sequence>
<keyword evidence="12" id="KW-0325">Glycoprotein</keyword>
<evidence type="ECO:0000256" key="6">
    <source>
        <dbReference type="ARBA" id="ARBA00022737"/>
    </source>
</evidence>
<evidence type="ECO:0000256" key="2">
    <source>
        <dbReference type="ARBA" id="ARBA00022475"/>
    </source>
</evidence>
<dbReference type="InterPro" id="IPR050647">
    <property type="entry name" value="Plant_LRR-RLKs"/>
</dbReference>
<evidence type="ECO:0000259" key="16">
    <source>
        <dbReference type="PROSITE" id="PS50011"/>
    </source>
</evidence>
<dbReference type="GO" id="GO:0005886">
    <property type="term" value="C:plasma membrane"/>
    <property type="evidence" value="ECO:0007669"/>
    <property type="project" value="UniProtKB-SubCell"/>
</dbReference>
<evidence type="ECO:0000256" key="9">
    <source>
        <dbReference type="ARBA" id="ARBA00022989"/>
    </source>
</evidence>
<dbReference type="InterPro" id="IPR000719">
    <property type="entry name" value="Prot_kinase_dom"/>
</dbReference>
<name>A0AAD5GMI3_AMBAR</name>
<dbReference type="EMBL" id="JAMZMK010007186">
    <property type="protein sequence ID" value="KAI7745631.1"/>
    <property type="molecule type" value="Genomic_DNA"/>
</dbReference>
<organism evidence="17 18">
    <name type="scientific">Ambrosia artemisiifolia</name>
    <name type="common">Common ragweed</name>
    <dbReference type="NCBI Taxonomy" id="4212"/>
    <lineage>
        <taxon>Eukaryota</taxon>
        <taxon>Viridiplantae</taxon>
        <taxon>Streptophyta</taxon>
        <taxon>Embryophyta</taxon>
        <taxon>Tracheophyta</taxon>
        <taxon>Spermatophyta</taxon>
        <taxon>Magnoliopsida</taxon>
        <taxon>eudicotyledons</taxon>
        <taxon>Gunneridae</taxon>
        <taxon>Pentapetalae</taxon>
        <taxon>asterids</taxon>
        <taxon>campanulids</taxon>
        <taxon>Asterales</taxon>
        <taxon>Asteraceae</taxon>
        <taxon>Asteroideae</taxon>
        <taxon>Heliantheae alliance</taxon>
        <taxon>Heliantheae</taxon>
        <taxon>Ambrosia</taxon>
    </lineage>
</organism>
<dbReference type="InterPro" id="IPR001611">
    <property type="entry name" value="Leu-rich_rpt"/>
</dbReference>
<feature type="domain" description="Protein kinase" evidence="16">
    <location>
        <begin position="697"/>
        <end position="969"/>
    </location>
</feature>
<dbReference type="Gene3D" id="3.30.200.20">
    <property type="entry name" value="Phosphorylase Kinase, domain 1"/>
    <property type="match status" value="1"/>
</dbReference>
<dbReference type="InterPro" id="IPR032675">
    <property type="entry name" value="LRR_dom_sf"/>
</dbReference>
<dbReference type="Pfam" id="PF00560">
    <property type="entry name" value="LRR_1"/>
    <property type="match status" value="3"/>
</dbReference>
<keyword evidence="7 13" id="KW-0547">Nucleotide-binding</keyword>
<dbReference type="SUPFAM" id="SSF52058">
    <property type="entry name" value="L domain-like"/>
    <property type="match status" value="2"/>
</dbReference>
<keyword evidence="2" id="KW-1003">Cell membrane</keyword>
<dbReference type="PANTHER" id="PTHR48056:SF82">
    <property type="entry name" value="LRR RECEPTOR-LIKE SERINE_THREONINE-PROTEIN KINASE IRK-RELATED"/>
    <property type="match status" value="1"/>
</dbReference>
<dbReference type="InterPro" id="IPR003591">
    <property type="entry name" value="Leu-rich_rpt_typical-subtyp"/>
</dbReference>
<keyword evidence="5 15" id="KW-0732">Signal</keyword>
<evidence type="ECO:0000256" key="14">
    <source>
        <dbReference type="SAM" id="Phobius"/>
    </source>
</evidence>
<dbReference type="Pfam" id="PF07714">
    <property type="entry name" value="PK_Tyr_Ser-Thr"/>
    <property type="match status" value="1"/>
</dbReference>
<feature type="signal peptide" evidence="15">
    <location>
        <begin position="1"/>
        <end position="26"/>
    </location>
</feature>
<reference evidence="17" key="1">
    <citation type="submission" date="2022-06" db="EMBL/GenBank/DDBJ databases">
        <title>Uncovering the hologenomic basis of an extraordinary plant invasion.</title>
        <authorList>
            <person name="Bieker V.C."/>
            <person name="Martin M.D."/>
            <person name="Gilbert T."/>
            <person name="Hodgins K."/>
            <person name="Battlay P."/>
            <person name="Petersen B."/>
            <person name="Wilson J."/>
        </authorList>
    </citation>
    <scope>NUCLEOTIDE SEQUENCE</scope>
    <source>
        <strain evidence="17">AA19_3_7</strain>
        <tissue evidence="17">Leaf</tissue>
    </source>
</reference>
<feature type="chain" id="PRO_5041973699" description="Protein kinase domain-containing protein" evidence="15">
    <location>
        <begin position="27"/>
        <end position="980"/>
    </location>
</feature>
<dbReference type="PANTHER" id="PTHR48056">
    <property type="entry name" value="LRR RECEPTOR-LIKE SERINE/THREONINE-PROTEIN KINASE-RELATED"/>
    <property type="match status" value="1"/>
</dbReference>
<dbReference type="Gene3D" id="3.80.10.10">
    <property type="entry name" value="Ribonuclease Inhibitor"/>
    <property type="match status" value="3"/>
</dbReference>
<gene>
    <name evidence="17" type="ORF">M8C21_033477</name>
</gene>
<dbReference type="FunFam" id="1.10.510.10:FF:000267">
    <property type="entry name" value="probable LRR receptor-like serine/threonine-protein kinase IRK"/>
    <property type="match status" value="1"/>
</dbReference>
<evidence type="ECO:0000256" key="8">
    <source>
        <dbReference type="ARBA" id="ARBA00022840"/>
    </source>
</evidence>
<dbReference type="InterPro" id="IPR017441">
    <property type="entry name" value="Protein_kinase_ATP_BS"/>
</dbReference>
<dbReference type="PROSITE" id="PS50011">
    <property type="entry name" value="PROTEIN_KINASE_DOM"/>
    <property type="match status" value="1"/>
</dbReference>
<dbReference type="GO" id="GO:0033612">
    <property type="term" value="F:receptor serine/threonine kinase binding"/>
    <property type="evidence" value="ECO:0007669"/>
    <property type="project" value="TreeGrafter"/>
</dbReference>
<dbReference type="GO" id="GO:0005524">
    <property type="term" value="F:ATP binding"/>
    <property type="evidence" value="ECO:0007669"/>
    <property type="project" value="UniProtKB-UniRule"/>
</dbReference>
<dbReference type="Pfam" id="PF08263">
    <property type="entry name" value="LRRNT_2"/>
    <property type="match status" value="1"/>
</dbReference>
<dbReference type="AlphaFoldDB" id="A0AAD5GMI3"/>
<evidence type="ECO:0000256" key="10">
    <source>
        <dbReference type="ARBA" id="ARBA00023136"/>
    </source>
</evidence>
<feature type="transmembrane region" description="Helical" evidence="14">
    <location>
        <begin position="617"/>
        <end position="643"/>
    </location>
</feature>
<feature type="binding site" evidence="13">
    <location>
        <position position="726"/>
    </location>
    <ligand>
        <name>ATP</name>
        <dbReference type="ChEBI" id="CHEBI:30616"/>
    </ligand>
</feature>
<dbReference type="SUPFAM" id="SSF56112">
    <property type="entry name" value="Protein kinase-like (PK-like)"/>
    <property type="match status" value="1"/>
</dbReference>
<accession>A0AAD5GMI3</accession>
<dbReference type="FunFam" id="3.80.10.10:FF:000077">
    <property type="entry name" value="LRR receptor-like serine/threonine-protein kinase ERL1"/>
    <property type="match status" value="1"/>
</dbReference>
<dbReference type="InterPro" id="IPR013210">
    <property type="entry name" value="LRR_N_plant-typ"/>
</dbReference>
<keyword evidence="18" id="KW-1185">Reference proteome</keyword>
<protein>
    <recommendedName>
        <fullName evidence="16">Protein kinase domain-containing protein</fullName>
    </recommendedName>
</protein>
<evidence type="ECO:0000256" key="13">
    <source>
        <dbReference type="PROSITE-ProRule" id="PRU10141"/>
    </source>
</evidence>
<keyword evidence="3" id="KW-0433">Leucine-rich repeat</keyword>
<dbReference type="FunFam" id="3.80.10.10:FF:000413">
    <property type="entry name" value="Inactive leucine-rich repeat receptor-like protein kinase"/>
    <property type="match status" value="1"/>
</dbReference>
<keyword evidence="8 13" id="KW-0067">ATP-binding</keyword>
<evidence type="ECO:0000256" key="7">
    <source>
        <dbReference type="ARBA" id="ARBA00022741"/>
    </source>
</evidence>
<evidence type="ECO:0000313" key="17">
    <source>
        <dbReference type="EMBL" id="KAI7745631.1"/>
    </source>
</evidence>
<dbReference type="Gene3D" id="1.10.510.10">
    <property type="entry name" value="Transferase(Phosphotransferase) domain 1"/>
    <property type="match status" value="1"/>
</dbReference>
<dbReference type="FunFam" id="3.30.200.20:FF:000295">
    <property type="entry name" value="probable LRR receptor-like serine/threonine-protein kinase IRK"/>
    <property type="match status" value="1"/>
</dbReference>
<evidence type="ECO:0000256" key="11">
    <source>
        <dbReference type="ARBA" id="ARBA00023170"/>
    </source>
</evidence>
<dbReference type="PRINTS" id="PR00019">
    <property type="entry name" value="LEURICHRPT"/>
</dbReference>
<keyword evidence="11" id="KW-0675">Receptor</keyword>
<dbReference type="Proteomes" id="UP001206925">
    <property type="component" value="Unassembled WGS sequence"/>
</dbReference>
<dbReference type="GO" id="GO:0006952">
    <property type="term" value="P:defense response"/>
    <property type="evidence" value="ECO:0007669"/>
    <property type="project" value="UniProtKB-ARBA"/>
</dbReference>
<dbReference type="SMART" id="SM00369">
    <property type="entry name" value="LRR_TYP"/>
    <property type="match status" value="9"/>
</dbReference>
<keyword evidence="4 14" id="KW-0812">Transmembrane</keyword>
<evidence type="ECO:0000256" key="15">
    <source>
        <dbReference type="SAM" id="SignalP"/>
    </source>
</evidence>
<comment type="subcellular location">
    <subcellularLocation>
        <location evidence="1">Cell membrane</location>
        <topology evidence="1">Single-pass type I membrane protein</topology>
    </subcellularLocation>
</comment>
<evidence type="ECO:0000256" key="3">
    <source>
        <dbReference type="ARBA" id="ARBA00022614"/>
    </source>
</evidence>
<proteinExistence type="predicted"/>
<evidence type="ECO:0000256" key="1">
    <source>
        <dbReference type="ARBA" id="ARBA00004251"/>
    </source>
</evidence>
<evidence type="ECO:0000256" key="5">
    <source>
        <dbReference type="ARBA" id="ARBA00022729"/>
    </source>
</evidence>
<dbReference type="Pfam" id="PF13855">
    <property type="entry name" value="LRR_8"/>
    <property type="match status" value="4"/>
</dbReference>
<evidence type="ECO:0000313" key="18">
    <source>
        <dbReference type="Proteomes" id="UP001206925"/>
    </source>
</evidence>
<keyword evidence="6" id="KW-0677">Repeat</keyword>
<evidence type="ECO:0000256" key="12">
    <source>
        <dbReference type="ARBA" id="ARBA00023180"/>
    </source>
</evidence>